<dbReference type="CDD" id="cd00009">
    <property type="entry name" value="AAA"/>
    <property type="match status" value="1"/>
</dbReference>
<feature type="domain" description="AAA+ ATPase" evidence="13">
    <location>
        <begin position="37"/>
        <end position="179"/>
    </location>
</feature>
<dbReference type="FunFam" id="3.40.50.300:FF:000014">
    <property type="entry name" value="DNA polymerase III subunit gamma/tau"/>
    <property type="match status" value="1"/>
</dbReference>
<dbReference type="GO" id="GO:0006261">
    <property type="term" value="P:DNA-templated DNA replication"/>
    <property type="evidence" value="ECO:0007669"/>
    <property type="project" value="TreeGrafter"/>
</dbReference>
<dbReference type="PRINTS" id="PR00300">
    <property type="entry name" value="CLPPROTEASEA"/>
</dbReference>
<dbReference type="Gene3D" id="1.10.8.60">
    <property type="match status" value="1"/>
</dbReference>
<keyword evidence="6 11" id="KW-0547">Nucleotide-binding</keyword>
<comment type="subunit">
    <text evidence="11">DNA polymerase III contains a core (composed of alpha, epsilon and theta chains) that associates with a tau subunit. This core dimerizes to form the POLIII' complex. PolIII' associates with the gamma complex (composed of gamma, delta, delta', psi and chi chains) and with the beta chain to form the complete DNA polymerase III complex.</text>
</comment>
<keyword evidence="15" id="KW-1185">Reference proteome</keyword>
<evidence type="ECO:0000256" key="11">
    <source>
        <dbReference type="RuleBase" id="RU364063"/>
    </source>
</evidence>
<keyword evidence="9 11" id="KW-0239">DNA-directed DNA polymerase</keyword>
<dbReference type="GO" id="GO:0003887">
    <property type="term" value="F:DNA-directed DNA polymerase activity"/>
    <property type="evidence" value="ECO:0007669"/>
    <property type="project" value="UniProtKB-KW"/>
</dbReference>
<keyword evidence="8 11" id="KW-0067">ATP-binding</keyword>
<evidence type="ECO:0000256" key="4">
    <source>
        <dbReference type="ARBA" id="ARBA00022705"/>
    </source>
</evidence>
<keyword evidence="5" id="KW-0479">Metal-binding</keyword>
<dbReference type="FunFam" id="1.10.8.60:FF:000013">
    <property type="entry name" value="DNA polymerase III subunit gamma/tau"/>
    <property type="match status" value="1"/>
</dbReference>
<gene>
    <name evidence="11 14" type="primary">dnaX</name>
    <name evidence="14" type="ORF">dnm_020110</name>
</gene>
<dbReference type="InterPro" id="IPR008921">
    <property type="entry name" value="DNA_pol3_clamp-load_cplx_C"/>
</dbReference>
<dbReference type="PANTHER" id="PTHR11669:SF0">
    <property type="entry name" value="PROTEIN STICHEL-LIKE 2"/>
    <property type="match status" value="1"/>
</dbReference>
<dbReference type="CDD" id="cd18137">
    <property type="entry name" value="HLD_clamp_pol_III_gamma_tau"/>
    <property type="match status" value="1"/>
</dbReference>
<evidence type="ECO:0000313" key="15">
    <source>
        <dbReference type="Proteomes" id="UP000663722"/>
    </source>
</evidence>
<accession>A0A975GML8</accession>
<dbReference type="Gene3D" id="3.40.50.300">
    <property type="entry name" value="P-loop containing nucleotide triphosphate hydrolases"/>
    <property type="match status" value="1"/>
</dbReference>
<evidence type="ECO:0000256" key="9">
    <source>
        <dbReference type="ARBA" id="ARBA00022932"/>
    </source>
</evidence>
<evidence type="ECO:0000256" key="6">
    <source>
        <dbReference type="ARBA" id="ARBA00022741"/>
    </source>
</evidence>
<organism evidence="14 15">
    <name type="scientific">Desulfonema magnum</name>
    <dbReference type="NCBI Taxonomy" id="45655"/>
    <lineage>
        <taxon>Bacteria</taxon>
        <taxon>Pseudomonadati</taxon>
        <taxon>Thermodesulfobacteriota</taxon>
        <taxon>Desulfobacteria</taxon>
        <taxon>Desulfobacterales</taxon>
        <taxon>Desulfococcaceae</taxon>
        <taxon>Desulfonema</taxon>
    </lineage>
</organism>
<evidence type="ECO:0000256" key="7">
    <source>
        <dbReference type="ARBA" id="ARBA00022833"/>
    </source>
</evidence>
<keyword evidence="2 11" id="KW-0808">Transferase</keyword>
<dbReference type="GO" id="GO:0003677">
    <property type="term" value="F:DNA binding"/>
    <property type="evidence" value="ECO:0007669"/>
    <property type="project" value="InterPro"/>
</dbReference>
<dbReference type="GO" id="GO:0046872">
    <property type="term" value="F:metal ion binding"/>
    <property type="evidence" value="ECO:0007669"/>
    <property type="project" value="UniProtKB-KW"/>
</dbReference>
<dbReference type="SMART" id="SM00382">
    <property type="entry name" value="AAA"/>
    <property type="match status" value="1"/>
</dbReference>
<proteinExistence type="inferred from homology"/>
<reference evidence="14" key="1">
    <citation type="journal article" date="2021" name="Microb. Physiol.">
        <title>Proteogenomic Insights into the Physiology of Marine, Sulfate-Reducing, Filamentous Desulfonema limicola and Desulfonema magnum.</title>
        <authorList>
            <person name="Schnaars V."/>
            <person name="Wohlbrand L."/>
            <person name="Scheve S."/>
            <person name="Hinrichs C."/>
            <person name="Reinhardt R."/>
            <person name="Rabus R."/>
        </authorList>
    </citation>
    <scope>NUCLEOTIDE SEQUENCE</scope>
    <source>
        <strain evidence="14">4be13</strain>
    </source>
</reference>
<dbReference type="InterPro" id="IPR003593">
    <property type="entry name" value="AAA+_ATPase"/>
</dbReference>
<dbReference type="SUPFAM" id="SSF52540">
    <property type="entry name" value="P-loop containing nucleoside triphosphate hydrolases"/>
    <property type="match status" value="1"/>
</dbReference>
<dbReference type="SUPFAM" id="SSF48019">
    <property type="entry name" value="post-AAA+ oligomerization domain-like"/>
    <property type="match status" value="1"/>
</dbReference>
<sequence length="591" mass="66014">MSYLVLARKYRPQTFDQVVKQEHVTQTLTNAISSGRVAHALLFSGPRGTGKTTIARVLAKAMNCQEGPTATPCNKCQSCKEITSGNAADVFEIDGASNNGVDQIRELRENVKYMPAHSPYKIYIIDEVHMLSIAAFNALLKTLEEPPAHVMFLFATTEPHKIPITILSRCQRHDLRRIDIESVSKHMLSLCQQEGTDIAEESLTLIAREAGGSMRDALSLLDQVMTCAEGTITHEQVLDILGIIDRKILFDISAGILSGNILQVLDIIDEIYNHGHNVKELYSDIIEHFRNLLVVKLGKKINKLVDLPVHETNLMADQVKSVSEAHLSQLLDILFKEESVIQFSAQPKLALEMAFIRMFQAKPVLSIDMLIEKLDNLKKGIYENPAAYSDIESGHDIPDNRNVLQGTSARSVPPPSATESAPVTPDVRKAPPQEAFIRSDAPGNISEPDIPEPEELPVTVSFNPGDSPEETWKKLLGIISEKNGSLGSYLKKCTLKNLTDQALEIEVRNNGFNIDKRIRRDENLAIIKKVCNSFFQRHMEFVINAKEQQKNDRQQKRSQADRLRQEALDHPLVADTLEIFGGRVIDVKILQ</sequence>
<dbReference type="PANTHER" id="PTHR11669">
    <property type="entry name" value="REPLICATION FACTOR C / DNA POLYMERASE III GAMMA-TAU SUBUNIT"/>
    <property type="match status" value="1"/>
</dbReference>
<keyword evidence="4 11" id="KW-0235">DNA replication</keyword>
<dbReference type="GO" id="GO:0009360">
    <property type="term" value="C:DNA polymerase III complex"/>
    <property type="evidence" value="ECO:0007669"/>
    <property type="project" value="InterPro"/>
</dbReference>
<dbReference type="InterPro" id="IPR050238">
    <property type="entry name" value="DNA_Rep/Repair_Clamp_Loader"/>
</dbReference>
<dbReference type="Gene3D" id="1.20.272.10">
    <property type="match status" value="1"/>
</dbReference>
<dbReference type="Pfam" id="PF22608">
    <property type="entry name" value="DNAX_ATPase_lid"/>
    <property type="match status" value="1"/>
</dbReference>
<dbReference type="InterPro" id="IPR022754">
    <property type="entry name" value="DNA_pol_III_gamma-3"/>
</dbReference>
<comment type="function">
    <text evidence="11">DNA polymerase III is a complex, multichain enzyme responsible for most of the replicative synthesis in bacteria. This DNA polymerase also exhibits 3' to 5' exonuclease activity.</text>
</comment>
<protein>
    <recommendedName>
        <fullName evidence="11">DNA polymerase III subunit gamma/tau</fullName>
        <ecNumber evidence="11">2.7.7.7</ecNumber>
    </recommendedName>
</protein>
<dbReference type="KEGG" id="dmm:dnm_020110"/>
<keyword evidence="7" id="KW-0862">Zinc</keyword>
<comment type="catalytic activity">
    <reaction evidence="10 11">
        <text>DNA(n) + a 2'-deoxyribonucleoside 5'-triphosphate = DNA(n+1) + diphosphate</text>
        <dbReference type="Rhea" id="RHEA:22508"/>
        <dbReference type="Rhea" id="RHEA-COMP:17339"/>
        <dbReference type="Rhea" id="RHEA-COMP:17340"/>
        <dbReference type="ChEBI" id="CHEBI:33019"/>
        <dbReference type="ChEBI" id="CHEBI:61560"/>
        <dbReference type="ChEBI" id="CHEBI:173112"/>
        <dbReference type="EC" id="2.7.7.7"/>
    </reaction>
</comment>
<dbReference type="Pfam" id="PF13177">
    <property type="entry name" value="DNA_pol3_delta2"/>
    <property type="match status" value="1"/>
</dbReference>
<dbReference type="NCBIfam" id="NF004046">
    <property type="entry name" value="PRK05563.1"/>
    <property type="match status" value="1"/>
</dbReference>
<feature type="region of interest" description="Disordered" evidence="12">
    <location>
        <begin position="389"/>
        <end position="457"/>
    </location>
</feature>
<dbReference type="InterPro" id="IPR027417">
    <property type="entry name" value="P-loop_NTPase"/>
</dbReference>
<dbReference type="NCBIfam" id="TIGR02397">
    <property type="entry name" value="dnaX_nterm"/>
    <property type="match status" value="1"/>
</dbReference>
<evidence type="ECO:0000256" key="12">
    <source>
        <dbReference type="SAM" id="MobiDB-lite"/>
    </source>
</evidence>
<dbReference type="RefSeq" id="WP_207681820.1">
    <property type="nucleotide sequence ID" value="NZ_CP061800.1"/>
</dbReference>
<evidence type="ECO:0000256" key="1">
    <source>
        <dbReference type="ARBA" id="ARBA00006360"/>
    </source>
</evidence>
<evidence type="ECO:0000256" key="2">
    <source>
        <dbReference type="ARBA" id="ARBA00022679"/>
    </source>
</evidence>
<dbReference type="EC" id="2.7.7.7" evidence="11"/>
<dbReference type="InterPro" id="IPR001270">
    <property type="entry name" value="ClpA/B"/>
</dbReference>
<comment type="similarity">
    <text evidence="1 11">Belongs to the DnaX/STICHEL family.</text>
</comment>
<dbReference type="GO" id="GO:0005524">
    <property type="term" value="F:ATP binding"/>
    <property type="evidence" value="ECO:0007669"/>
    <property type="project" value="UniProtKB-KW"/>
</dbReference>
<keyword evidence="3 11" id="KW-0548">Nucleotidyltransferase</keyword>
<dbReference type="InterPro" id="IPR045085">
    <property type="entry name" value="HLD_clamp_pol_III_gamma_tau"/>
</dbReference>
<evidence type="ECO:0000256" key="8">
    <source>
        <dbReference type="ARBA" id="ARBA00022840"/>
    </source>
</evidence>
<evidence type="ECO:0000256" key="10">
    <source>
        <dbReference type="ARBA" id="ARBA00049244"/>
    </source>
</evidence>
<dbReference type="AlphaFoldDB" id="A0A975GML8"/>
<evidence type="ECO:0000259" key="13">
    <source>
        <dbReference type="SMART" id="SM00382"/>
    </source>
</evidence>
<dbReference type="EMBL" id="CP061800">
    <property type="protein sequence ID" value="QTA85993.1"/>
    <property type="molecule type" value="Genomic_DNA"/>
</dbReference>
<dbReference type="Proteomes" id="UP000663722">
    <property type="component" value="Chromosome"/>
</dbReference>
<dbReference type="InterPro" id="IPR012763">
    <property type="entry name" value="DNA_pol_III_sug/sutau_N"/>
</dbReference>
<evidence type="ECO:0000313" key="14">
    <source>
        <dbReference type="EMBL" id="QTA85993.1"/>
    </source>
</evidence>
<name>A0A975GML8_9BACT</name>
<dbReference type="Pfam" id="PF12169">
    <property type="entry name" value="DNA_pol3_gamma3"/>
    <property type="match status" value="1"/>
</dbReference>
<evidence type="ECO:0000256" key="5">
    <source>
        <dbReference type="ARBA" id="ARBA00022723"/>
    </source>
</evidence>
<evidence type="ECO:0000256" key="3">
    <source>
        <dbReference type="ARBA" id="ARBA00022695"/>
    </source>
</evidence>